<dbReference type="Gene3D" id="3.20.20.70">
    <property type="entry name" value="Aldolase class I"/>
    <property type="match status" value="1"/>
</dbReference>
<keyword evidence="8" id="KW-1185">Reference proteome</keyword>
<dbReference type="SFLD" id="SFLDG01102">
    <property type="entry name" value="Uncharacterised_Radical_SAM_Su"/>
    <property type="match status" value="1"/>
</dbReference>
<dbReference type="InterPro" id="IPR058240">
    <property type="entry name" value="rSAM_sf"/>
</dbReference>
<organism evidence="7 8">
    <name type="scientific">Aureimonas jatrophae</name>
    <dbReference type="NCBI Taxonomy" id="1166073"/>
    <lineage>
        <taxon>Bacteria</taxon>
        <taxon>Pseudomonadati</taxon>
        <taxon>Pseudomonadota</taxon>
        <taxon>Alphaproteobacteria</taxon>
        <taxon>Hyphomicrobiales</taxon>
        <taxon>Aurantimonadaceae</taxon>
        <taxon>Aureimonas</taxon>
    </lineage>
</organism>
<evidence type="ECO:0000256" key="2">
    <source>
        <dbReference type="ARBA" id="ARBA00022691"/>
    </source>
</evidence>
<evidence type="ECO:0000256" key="5">
    <source>
        <dbReference type="ARBA" id="ARBA00023014"/>
    </source>
</evidence>
<proteinExistence type="predicted"/>
<evidence type="ECO:0000259" key="6">
    <source>
        <dbReference type="SMART" id="SM00729"/>
    </source>
</evidence>
<keyword evidence="2" id="KW-0949">S-adenosyl-L-methionine</keyword>
<feature type="domain" description="Elp3/MiaA/NifB-like radical SAM core" evidence="6">
    <location>
        <begin position="80"/>
        <end position="307"/>
    </location>
</feature>
<dbReference type="InterPro" id="IPR051675">
    <property type="entry name" value="Endo/Exo/Phosphatase_dom_1"/>
</dbReference>
<dbReference type="Pfam" id="PF04055">
    <property type="entry name" value="Radical_SAM"/>
    <property type="match status" value="1"/>
</dbReference>
<dbReference type="SFLD" id="SFLDS00029">
    <property type="entry name" value="Radical_SAM"/>
    <property type="match status" value="1"/>
</dbReference>
<dbReference type="SUPFAM" id="SSF47781">
    <property type="entry name" value="RuvA domain 2-like"/>
    <property type="match status" value="1"/>
</dbReference>
<keyword evidence="3" id="KW-0479">Metal-binding</keyword>
<dbReference type="GO" id="GO:0046872">
    <property type="term" value="F:metal ion binding"/>
    <property type="evidence" value="ECO:0007669"/>
    <property type="project" value="UniProtKB-KW"/>
</dbReference>
<dbReference type="InterPro" id="IPR006638">
    <property type="entry name" value="Elp3/MiaA/NifB-like_rSAM"/>
</dbReference>
<keyword evidence="4" id="KW-0408">Iron</keyword>
<evidence type="ECO:0000313" key="8">
    <source>
        <dbReference type="Proteomes" id="UP000198793"/>
    </source>
</evidence>
<evidence type="ECO:0000256" key="1">
    <source>
        <dbReference type="ARBA" id="ARBA00001966"/>
    </source>
</evidence>
<dbReference type="PANTHER" id="PTHR21180">
    <property type="entry name" value="ENDONUCLEASE/EXONUCLEASE/PHOSPHATASE FAMILY DOMAIN-CONTAINING PROTEIN 1"/>
    <property type="match status" value="1"/>
</dbReference>
<evidence type="ECO:0000256" key="3">
    <source>
        <dbReference type="ARBA" id="ARBA00022723"/>
    </source>
</evidence>
<dbReference type="InterPro" id="IPR010994">
    <property type="entry name" value="RuvA_2-like"/>
</dbReference>
<dbReference type="SMART" id="SM00729">
    <property type="entry name" value="Elp3"/>
    <property type="match status" value="1"/>
</dbReference>
<dbReference type="NCBIfam" id="TIGR03916">
    <property type="entry name" value="rSAM_link_UDG"/>
    <property type="match status" value="1"/>
</dbReference>
<reference evidence="7 8" key="1">
    <citation type="submission" date="2016-10" db="EMBL/GenBank/DDBJ databases">
        <authorList>
            <person name="de Groot N.N."/>
        </authorList>
    </citation>
    <scope>NUCLEOTIDE SEQUENCE [LARGE SCALE GENOMIC DNA]</scope>
    <source>
        <strain evidence="8">L7-484,KACC 16230,DSM 25025</strain>
    </source>
</reference>
<sequence>MVGDKSGFRMAGTKAEHYIGVMAQMTLKTKLAILSDAAKYDASCASSGTAKRDSTKTGGIGSTEGSGICHAYAPDGRCISLLKILMTNFCVYDCVYCVNRSSSNVQRARFTVEEVVKLTMEFYKRNYIEGLFLSSGIIRSSDYTMEEMVRIARKLRMEENFAGYIHLKTIPDASAKLIEEAGLFADRLSINIELPTDIGLETLAPEKNPRDIKRSMGHLRLKIDEHKGEARDRAKPPKFAPGGQSTQMIVGADAASDDDILGRSENLYGNYRLRRVYYSAFSPIPDSSSALPLAKPPLMREHRLYQADWLMRFYGFERDEIVSGGEGGMLDLAIDPKLAWALKNRGRFPVDVNRADREMLLRVPGLGTKSVDRILSTRRHRSLRLDDVKRLCGSIEKVRPFVEAIDWTPARLDGRETLVKKPPAQQLSLF</sequence>
<dbReference type="AlphaFoldDB" id="A0A1H0DNY8"/>
<keyword evidence="5" id="KW-0411">Iron-sulfur</keyword>
<dbReference type="EMBL" id="FNIT01000001">
    <property type="protein sequence ID" value="SDN71865.1"/>
    <property type="molecule type" value="Genomic_DNA"/>
</dbReference>
<protein>
    <submittedName>
        <fullName evidence="7">Putative DNA modification/repair radical SAM protein</fullName>
    </submittedName>
</protein>
<dbReference type="CDD" id="cd01335">
    <property type="entry name" value="Radical_SAM"/>
    <property type="match status" value="1"/>
</dbReference>
<dbReference type="PANTHER" id="PTHR21180:SF9">
    <property type="entry name" value="TYPE II SECRETION SYSTEM PROTEIN K"/>
    <property type="match status" value="1"/>
</dbReference>
<name>A0A1H0DNY8_9HYPH</name>
<dbReference type="InterPro" id="IPR023874">
    <property type="entry name" value="DNA_rSAM_put"/>
</dbReference>
<dbReference type="GO" id="GO:0003824">
    <property type="term" value="F:catalytic activity"/>
    <property type="evidence" value="ECO:0007669"/>
    <property type="project" value="InterPro"/>
</dbReference>
<dbReference type="InterPro" id="IPR013785">
    <property type="entry name" value="Aldolase_TIM"/>
</dbReference>
<dbReference type="GO" id="GO:0051536">
    <property type="term" value="F:iron-sulfur cluster binding"/>
    <property type="evidence" value="ECO:0007669"/>
    <property type="project" value="UniProtKB-KW"/>
</dbReference>
<dbReference type="Proteomes" id="UP000198793">
    <property type="component" value="Unassembled WGS sequence"/>
</dbReference>
<evidence type="ECO:0000313" key="7">
    <source>
        <dbReference type="EMBL" id="SDN71865.1"/>
    </source>
</evidence>
<evidence type="ECO:0000256" key="4">
    <source>
        <dbReference type="ARBA" id="ARBA00023004"/>
    </source>
</evidence>
<accession>A0A1H0DNY8</accession>
<dbReference type="InterPro" id="IPR007197">
    <property type="entry name" value="rSAM"/>
</dbReference>
<dbReference type="SUPFAM" id="SSF102114">
    <property type="entry name" value="Radical SAM enzymes"/>
    <property type="match status" value="1"/>
</dbReference>
<dbReference type="STRING" id="1166073.SAMN05192530_101889"/>
<gene>
    <name evidence="7" type="ORF">SAMN05192530_101889</name>
</gene>
<comment type="cofactor">
    <cofactor evidence="1">
        <name>[4Fe-4S] cluster</name>
        <dbReference type="ChEBI" id="CHEBI:49883"/>
    </cofactor>
</comment>